<organism evidence="16 17">
    <name type="scientific">Parageobacillus genomosp. 1</name>
    <dbReference type="NCBI Taxonomy" id="1295642"/>
    <lineage>
        <taxon>Bacteria</taxon>
        <taxon>Bacillati</taxon>
        <taxon>Bacillota</taxon>
        <taxon>Bacilli</taxon>
        <taxon>Bacillales</taxon>
        <taxon>Anoxybacillaceae</taxon>
        <taxon>Parageobacillus</taxon>
    </lineage>
</organism>
<dbReference type="InterPro" id="IPR004358">
    <property type="entry name" value="Sig_transdc_His_kin-like_C"/>
</dbReference>
<dbReference type="Pfam" id="PF02518">
    <property type="entry name" value="HATPase_c"/>
    <property type="match status" value="1"/>
</dbReference>
<dbReference type="GO" id="GO:0005524">
    <property type="term" value="F:ATP binding"/>
    <property type="evidence" value="ECO:0007669"/>
    <property type="project" value="UniProtKB-KW"/>
</dbReference>
<keyword evidence="5" id="KW-0597">Phosphoprotein</keyword>
<dbReference type="InterPro" id="IPR003594">
    <property type="entry name" value="HATPase_dom"/>
</dbReference>
<name>A0ABC9VEG8_9BACL</name>
<evidence type="ECO:0000256" key="3">
    <source>
        <dbReference type="ARBA" id="ARBA00012438"/>
    </source>
</evidence>
<dbReference type="EMBL" id="AOTZ01000005">
    <property type="protein sequence ID" value="EZP76717.1"/>
    <property type="molecule type" value="Genomic_DNA"/>
</dbReference>
<evidence type="ECO:0000256" key="11">
    <source>
        <dbReference type="ARBA" id="ARBA00022989"/>
    </source>
</evidence>
<reference evidence="16 17" key="1">
    <citation type="journal article" date="2014" name="Appl. Microbiol. Biotechnol.">
        <title>Transformable facultative thermophile Geobacillus stearothermophilus NUB3621 as a host strain for metabolic engineering.</title>
        <authorList>
            <person name="Blanchard K."/>
            <person name="Robic S."/>
            <person name="Matsumura I."/>
        </authorList>
    </citation>
    <scope>NUCLEOTIDE SEQUENCE [LARGE SCALE GENOMIC DNA]</scope>
    <source>
        <strain evidence="16 17">NUB3621</strain>
    </source>
</reference>
<comment type="caution">
    <text evidence="16">The sequence shown here is derived from an EMBL/GenBank/DDBJ whole genome shotgun (WGS) entry which is preliminary data.</text>
</comment>
<evidence type="ECO:0000256" key="5">
    <source>
        <dbReference type="ARBA" id="ARBA00022553"/>
    </source>
</evidence>
<keyword evidence="6" id="KW-0808">Transferase</keyword>
<evidence type="ECO:0000256" key="8">
    <source>
        <dbReference type="ARBA" id="ARBA00022741"/>
    </source>
</evidence>
<dbReference type="InterPro" id="IPR003661">
    <property type="entry name" value="HisK_dim/P_dom"/>
</dbReference>
<dbReference type="Gene3D" id="3.30.565.10">
    <property type="entry name" value="Histidine kinase-like ATPase, C-terminal domain"/>
    <property type="match status" value="1"/>
</dbReference>
<keyword evidence="7 14" id="KW-0812">Transmembrane</keyword>
<dbReference type="PROSITE" id="PS50109">
    <property type="entry name" value="HIS_KIN"/>
    <property type="match status" value="1"/>
</dbReference>
<keyword evidence="17" id="KW-1185">Reference proteome</keyword>
<comment type="subcellular location">
    <subcellularLocation>
        <location evidence="2">Cell membrane</location>
        <topology evidence="2">Multi-pass membrane protein</topology>
    </subcellularLocation>
</comment>
<evidence type="ECO:0000256" key="6">
    <source>
        <dbReference type="ARBA" id="ARBA00022679"/>
    </source>
</evidence>
<dbReference type="GO" id="GO:0000160">
    <property type="term" value="P:phosphorelay signal transduction system"/>
    <property type="evidence" value="ECO:0007669"/>
    <property type="project" value="UniProtKB-KW"/>
</dbReference>
<dbReference type="InterPro" id="IPR011620">
    <property type="entry name" value="Sig_transdc_His_kinase_LytS_TM"/>
</dbReference>
<evidence type="ECO:0000256" key="4">
    <source>
        <dbReference type="ARBA" id="ARBA00022475"/>
    </source>
</evidence>
<evidence type="ECO:0000256" key="10">
    <source>
        <dbReference type="ARBA" id="ARBA00022840"/>
    </source>
</evidence>
<dbReference type="EC" id="2.7.13.3" evidence="3"/>
<keyword evidence="13 14" id="KW-0472">Membrane</keyword>
<dbReference type="PANTHER" id="PTHR43065">
    <property type="entry name" value="SENSOR HISTIDINE KINASE"/>
    <property type="match status" value="1"/>
</dbReference>
<keyword evidence="10" id="KW-0067">ATP-binding</keyword>
<evidence type="ECO:0000256" key="1">
    <source>
        <dbReference type="ARBA" id="ARBA00000085"/>
    </source>
</evidence>
<dbReference type="RefSeq" id="WP_043904820.1">
    <property type="nucleotide sequence ID" value="NZ_CM002692.1"/>
</dbReference>
<accession>A0ABC9VEG8</accession>
<keyword evidence="4" id="KW-1003">Cell membrane</keyword>
<dbReference type="GO" id="GO:0004673">
    <property type="term" value="F:protein histidine kinase activity"/>
    <property type="evidence" value="ECO:0007669"/>
    <property type="project" value="UniProtKB-EC"/>
</dbReference>
<evidence type="ECO:0000313" key="17">
    <source>
        <dbReference type="Proteomes" id="UP000023566"/>
    </source>
</evidence>
<evidence type="ECO:0000313" key="16">
    <source>
        <dbReference type="EMBL" id="EZP76717.1"/>
    </source>
</evidence>
<gene>
    <name evidence="16" type="ORF">H839_08983</name>
</gene>
<feature type="transmembrane region" description="Helical" evidence="14">
    <location>
        <begin position="9"/>
        <end position="27"/>
    </location>
</feature>
<dbReference type="SMART" id="SM00387">
    <property type="entry name" value="HATPase_c"/>
    <property type="match status" value="1"/>
</dbReference>
<sequence length="453" mass="51182">MFLDIVKNVLLNLFFILIPVFILALWLEERNAPEKIRKYVLALASAVIIILCMTFPINANIDTEYFYDLHQVPFWLGSLYKGPIASLFLCMVTIGYRSFFGGKELMLTSIISIFIMLTSIALSKKFLALSSKQRILLAFLLSAVSEILMVVLIKSFHHTLPASSALWFYLSVQPISMILTCYLKEVLYKNSVLRKRIIRAEKMEVVSHLAASISHEVRNPLTIARGFMQLLEQSHLAQEKRKQYIRIAIEELDRAEAIITDYLTFAKPAPESVENLNVKTEIERVIDIVRPLANMNSVAVQTSLIPCNVKGERQKLQQCILNIIKNAIEAMPNGGTLKVYISIEKDQVLIRISDTGVGMTKEQIERLGEPYFTTKGRRGTGLGMMVVYRIIESMGGTIQIASEVNKGTQVSLYLPLAQSLHTPSVEQNRNISVASRDETRIRKMIPNIKITVD</sequence>
<dbReference type="GO" id="GO:0005886">
    <property type="term" value="C:plasma membrane"/>
    <property type="evidence" value="ECO:0007669"/>
    <property type="project" value="UniProtKB-SubCell"/>
</dbReference>
<dbReference type="PRINTS" id="PR00344">
    <property type="entry name" value="BCTRLSENSOR"/>
</dbReference>
<comment type="catalytic activity">
    <reaction evidence="1">
        <text>ATP + protein L-histidine = ADP + protein N-phospho-L-histidine.</text>
        <dbReference type="EC" id="2.7.13.3"/>
    </reaction>
</comment>
<dbReference type="InterPro" id="IPR036890">
    <property type="entry name" value="HATPase_C_sf"/>
</dbReference>
<dbReference type="PANTHER" id="PTHR43065:SF46">
    <property type="entry name" value="C4-DICARBOXYLATE TRANSPORT SENSOR PROTEIN DCTB"/>
    <property type="match status" value="1"/>
</dbReference>
<dbReference type="Gene3D" id="1.10.287.130">
    <property type="match status" value="1"/>
</dbReference>
<evidence type="ECO:0000256" key="13">
    <source>
        <dbReference type="ARBA" id="ARBA00023136"/>
    </source>
</evidence>
<evidence type="ECO:0000256" key="7">
    <source>
        <dbReference type="ARBA" id="ARBA00022692"/>
    </source>
</evidence>
<feature type="transmembrane region" description="Helical" evidence="14">
    <location>
        <begin position="105"/>
        <end position="123"/>
    </location>
</feature>
<feature type="domain" description="Histidine kinase" evidence="15">
    <location>
        <begin position="212"/>
        <end position="418"/>
    </location>
</feature>
<dbReference type="SUPFAM" id="SSF47384">
    <property type="entry name" value="Homodimeric domain of signal transducing histidine kinase"/>
    <property type="match status" value="1"/>
</dbReference>
<feature type="transmembrane region" description="Helical" evidence="14">
    <location>
        <begin position="165"/>
        <end position="187"/>
    </location>
</feature>
<evidence type="ECO:0000256" key="14">
    <source>
        <dbReference type="SAM" id="Phobius"/>
    </source>
</evidence>
<proteinExistence type="predicted"/>
<dbReference type="InterPro" id="IPR036097">
    <property type="entry name" value="HisK_dim/P_sf"/>
</dbReference>
<evidence type="ECO:0000259" key="15">
    <source>
        <dbReference type="PROSITE" id="PS50109"/>
    </source>
</evidence>
<protein>
    <recommendedName>
        <fullName evidence="3">histidine kinase</fullName>
        <ecNumber evidence="3">2.7.13.3</ecNumber>
    </recommendedName>
</protein>
<dbReference type="InterPro" id="IPR005467">
    <property type="entry name" value="His_kinase_dom"/>
</dbReference>
<dbReference type="SUPFAM" id="SSF55874">
    <property type="entry name" value="ATPase domain of HSP90 chaperone/DNA topoisomerase II/histidine kinase"/>
    <property type="match status" value="1"/>
</dbReference>
<evidence type="ECO:0000256" key="12">
    <source>
        <dbReference type="ARBA" id="ARBA00023012"/>
    </source>
</evidence>
<feature type="transmembrane region" description="Helical" evidence="14">
    <location>
        <begin position="79"/>
        <end position="99"/>
    </location>
</feature>
<evidence type="ECO:0000256" key="9">
    <source>
        <dbReference type="ARBA" id="ARBA00022777"/>
    </source>
</evidence>
<keyword evidence="9 16" id="KW-0418">Kinase</keyword>
<evidence type="ECO:0000256" key="2">
    <source>
        <dbReference type="ARBA" id="ARBA00004651"/>
    </source>
</evidence>
<feature type="transmembrane region" description="Helical" evidence="14">
    <location>
        <begin position="39"/>
        <end position="58"/>
    </location>
</feature>
<dbReference type="Proteomes" id="UP000023566">
    <property type="component" value="Chromosome"/>
</dbReference>
<dbReference type="Pfam" id="PF07694">
    <property type="entry name" value="5TM-5TMR_LYT"/>
    <property type="match status" value="1"/>
</dbReference>
<dbReference type="Pfam" id="PF00512">
    <property type="entry name" value="HisKA"/>
    <property type="match status" value="1"/>
</dbReference>
<keyword evidence="8" id="KW-0547">Nucleotide-binding</keyword>
<keyword evidence="11 14" id="KW-1133">Transmembrane helix</keyword>
<dbReference type="CDD" id="cd00082">
    <property type="entry name" value="HisKA"/>
    <property type="match status" value="1"/>
</dbReference>
<dbReference type="SMART" id="SM00388">
    <property type="entry name" value="HisKA"/>
    <property type="match status" value="1"/>
</dbReference>
<feature type="transmembrane region" description="Helical" evidence="14">
    <location>
        <begin position="135"/>
        <end position="153"/>
    </location>
</feature>
<dbReference type="AlphaFoldDB" id="A0ABC9VEG8"/>
<keyword evidence="12" id="KW-0902">Two-component regulatory system</keyword>